<evidence type="ECO:0000313" key="3">
    <source>
        <dbReference type="Proteomes" id="UP000234752"/>
    </source>
</evidence>
<protein>
    <submittedName>
        <fullName evidence="2">Uncharacterized protein</fullName>
    </submittedName>
</protein>
<proteinExistence type="predicted"/>
<evidence type="ECO:0000256" key="1">
    <source>
        <dbReference type="SAM" id="MobiDB-lite"/>
    </source>
</evidence>
<dbReference type="RefSeq" id="WP_102113587.1">
    <property type="nucleotide sequence ID" value="NZ_BMGN01000006.1"/>
</dbReference>
<feature type="region of interest" description="Disordered" evidence="1">
    <location>
        <begin position="1"/>
        <end position="22"/>
    </location>
</feature>
<dbReference type="OrthoDB" id="7364459at2"/>
<name>A0A2K9NIA8_9PROT</name>
<keyword evidence="3" id="KW-1185">Reference proteome</keyword>
<dbReference type="Proteomes" id="UP000234752">
    <property type="component" value="Chromosome eg_2"/>
</dbReference>
<feature type="compositionally biased region" description="Low complexity" evidence="1">
    <location>
        <begin position="12"/>
        <end position="21"/>
    </location>
</feature>
<reference evidence="2 3" key="1">
    <citation type="submission" date="2017-12" db="EMBL/GenBank/DDBJ databases">
        <title>Genomes of bacteria within cyanobacterial aggregates.</title>
        <authorList>
            <person name="Cai H."/>
        </authorList>
    </citation>
    <scope>NUCLEOTIDE SEQUENCE [LARGE SCALE GENOMIC DNA]</scope>
    <source>
        <strain evidence="2 3">TH16</strain>
    </source>
</reference>
<dbReference type="EMBL" id="CP025612">
    <property type="protein sequence ID" value="AUN32035.1"/>
    <property type="molecule type" value="Genomic_DNA"/>
</dbReference>
<evidence type="ECO:0000313" key="2">
    <source>
        <dbReference type="EMBL" id="AUN32035.1"/>
    </source>
</evidence>
<accession>A0A2K9NIA8</accession>
<organism evidence="2 3">
    <name type="scientific">Niveispirillum cyanobacteriorum</name>
    <dbReference type="NCBI Taxonomy" id="1612173"/>
    <lineage>
        <taxon>Bacteria</taxon>
        <taxon>Pseudomonadati</taxon>
        <taxon>Pseudomonadota</taxon>
        <taxon>Alphaproteobacteria</taxon>
        <taxon>Rhodospirillales</taxon>
        <taxon>Azospirillaceae</taxon>
        <taxon>Niveispirillum</taxon>
    </lineage>
</organism>
<sequence length="95" mass="10052">MNAFAPPNGFTAAPAPASAPSGDEAIRTRLFDQFNAFWMNATREGVPYDMIGTMSVTAAVYGLLAKHGVGTTAEFLEGMANDVRTGMFAVPPRPN</sequence>
<dbReference type="AlphaFoldDB" id="A0A2K9NIA8"/>
<gene>
    <name evidence="2" type="ORF">C0V82_16555</name>
</gene>
<dbReference type="KEGG" id="ncb:C0V82_16555"/>